<evidence type="ECO:0000256" key="1">
    <source>
        <dbReference type="SAM" id="MobiDB-lite"/>
    </source>
</evidence>
<evidence type="ECO:0000313" key="3">
    <source>
        <dbReference type="EMBL" id="CAK0857480.1"/>
    </source>
</evidence>
<dbReference type="InterPro" id="IPR036053">
    <property type="entry name" value="PABP-dom"/>
</dbReference>
<dbReference type="SUPFAM" id="SSF63570">
    <property type="entry name" value="PABC (PABP) domain"/>
    <property type="match status" value="1"/>
</dbReference>
<dbReference type="Gene3D" id="1.10.1900.10">
    <property type="entry name" value="c-terminal domain of poly(a) binding protein"/>
    <property type="match status" value="1"/>
</dbReference>
<dbReference type="EMBL" id="CAUYUJ010015733">
    <property type="protein sequence ID" value="CAK0857480.1"/>
    <property type="molecule type" value="Genomic_DNA"/>
</dbReference>
<dbReference type="InterPro" id="IPR002004">
    <property type="entry name" value="PABP_HYD_C"/>
</dbReference>
<organism evidence="3 4">
    <name type="scientific">Prorocentrum cordatum</name>
    <dbReference type="NCBI Taxonomy" id="2364126"/>
    <lineage>
        <taxon>Eukaryota</taxon>
        <taxon>Sar</taxon>
        <taxon>Alveolata</taxon>
        <taxon>Dinophyceae</taxon>
        <taxon>Prorocentrales</taxon>
        <taxon>Prorocentraceae</taxon>
        <taxon>Prorocentrum</taxon>
    </lineage>
</organism>
<dbReference type="Proteomes" id="UP001189429">
    <property type="component" value="Unassembled WGS sequence"/>
</dbReference>
<dbReference type="PROSITE" id="PS51309">
    <property type="entry name" value="PABC"/>
    <property type="match status" value="1"/>
</dbReference>
<comment type="caution">
    <text evidence="3">The sequence shown here is derived from an EMBL/GenBank/DDBJ whole genome shotgun (WGS) entry which is preliminary data.</text>
</comment>
<feature type="domain" description="PABC" evidence="2">
    <location>
        <begin position="46"/>
        <end position="123"/>
    </location>
</feature>
<feature type="region of interest" description="Disordered" evidence="1">
    <location>
        <begin position="1"/>
        <end position="52"/>
    </location>
</feature>
<keyword evidence="4" id="KW-1185">Reference proteome</keyword>
<dbReference type="Pfam" id="PF00658">
    <property type="entry name" value="MLLE"/>
    <property type="match status" value="1"/>
</dbReference>
<dbReference type="SMART" id="SM00517">
    <property type="entry name" value="PolyA"/>
    <property type="match status" value="1"/>
</dbReference>
<accession>A0ABN9UDC9</accession>
<evidence type="ECO:0000313" key="4">
    <source>
        <dbReference type="Proteomes" id="UP001189429"/>
    </source>
</evidence>
<sequence>EGRSEECMSLRMTASASGGGRRGGRSRSEAPRMPMPGVLPYAPPPPPPLTREALAALPPQAQKQQLGERLFSLSFRYRPDIAGKVTGMMLELDNNEILGLLQDEVRLRRKIDEAVGVLQKQAAAPAAAGLPPAK</sequence>
<gene>
    <name evidence="3" type="ORF">PCOR1329_LOCUS47589</name>
</gene>
<name>A0ABN9UDC9_9DINO</name>
<proteinExistence type="predicted"/>
<protein>
    <recommendedName>
        <fullName evidence="2">PABC domain-containing protein</fullName>
    </recommendedName>
</protein>
<reference evidence="3" key="1">
    <citation type="submission" date="2023-10" db="EMBL/GenBank/DDBJ databases">
        <authorList>
            <person name="Chen Y."/>
            <person name="Shah S."/>
            <person name="Dougan E. K."/>
            <person name="Thang M."/>
            <person name="Chan C."/>
        </authorList>
    </citation>
    <scope>NUCLEOTIDE SEQUENCE [LARGE SCALE GENOMIC DNA]</scope>
</reference>
<evidence type="ECO:0000259" key="2">
    <source>
        <dbReference type="PROSITE" id="PS51309"/>
    </source>
</evidence>
<feature type="non-terminal residue" evidence="3">
    <location>
        <position position="1"/>
    </location>
</feature>